<dbReference type="GO" id="GO:0003677">
    <property type="term" value="F:DNA binding"/>
    <property type="evidence" value="ECO:0007669"/>
    <property type="project" value="UniProtKB-KW"/>
</dbReference>
<proteinExistence type="predicted"/>
<dbReference type="Pfam" id="PF00072">
    <property type="entry name" value="Response_reg"/>
    <property type="match status" value="1"/>
</dbReference>
<evidence type="ECO:0000256" key="5">
    <source>
        <dbReference type="PROSITE-ProRule" id="PRU00169"/>
    </source>
</evidence>
<keyword evidence="2" id="KW-0805">Transcription regulation</keyword>
<dbReference type="PANTHER" id="PTHR43214">
    <property type="entry name" value="TWO-COMPONENT RESPONSE REGULATOR"/>
    <property type="match status" value="1"/>
</dbReference>
<name>A0A4R5CA51_9ACTN</name>
<dbReference type="SUPFAM" id="SSF46894">
    <property type="entry name" value="C-terminal effector domain of the bipartite response regulators"/>
    <property type="match status" value="1"/>
</dbReference>
<dbReference type="Proteomes" id="UP000294513">
    <property type="component" value="Unassembled WGS sequence"/>
</dbReference>
<dbReference type="InterPro" id="IPR058245">
    <property type="entry name" value="NreC/VraR/RcsB-like_REC"/>
</dbReference>
<dbReference type="Gene3D" id="3.40.50.2300">
    <property type="match status" value="1"/>
</dbReference>
<organism evidence="8 9">
    <name type="scientific">Actinomadura rubrisoli</name>
    <dbReference type="NCBI Taxonomy" id="2530368"/>
    <lineage>
        <taxon>Bacteria</taxon>
        <taxon>Bacillati</taxon>
        <taxon>Actinomycetota</taxon>
        <taxon>Actinomycetes</taxon>
        <taxon>Streptosporangiales</taxon>
        <taxon>Thermomonosporaceae</taxon>
        <taxon>Actinomadura</taxon>
    </lineage>
</organism>
<dbReference type="InterPro" id="IPR039420">
    <property type="entry name" value="WalR-like"/>
</dbReference>
<dbReference type="CDD" id="cd06170">
    <property type="entry name" value="LuxR_C_like"/>
    <property type="match status" value="1"/>
</dbReference>
<evidence type="ECO:0000256" key="2">
    <source>
        <dbReference type="ARBA" id="ARBA00023015"/>
    </source>
</evidence>
<dbReference type="SUPFAM" id="SSF52172">
    <property type="entry name" value="CheY-like"/>
    <property type="match status" value="1"/>
</dbReference>
<evidence type="ECO:0000256" key="4">
    <source>
        <dbReference type="ARBA" id="ARBA00023163"/>
    </source>
</evidence>
<dbReference type="OrthoDB" id="9808843at2"/>
<evidence type="ECO:0000259" key="7">
    <source>
        <dbReference type="PROSITE" id="PS50110"/>
    </source>
</evidence>
<keyword evidence="3" id="KW-0238">DNA-binding</keyword>
<dbReference type="RefSeq" id="WP_131889009.1">
    <property type="nucleotide sequence ID" value="NZ_SMKU01000004.1"/>
</dbReference>
<dbReference type="InterPro" id="IPR011006">
    <property type="entry name" value="CheY-like_superfamily"/>
</dbReference>
<feature type="domain" description="Response regulatory" evidence="7">
    <location>
        <begin position="5"/>
        <end position="122"/>
    </location>
</feature>
<dbReference type="PRINTS" id="PR00038">
    <property type="entry name" value="HTHLUXR"/>
</dbReference>
<dbReference type="PROSITE" id="PS50043">
    <property type="entry name" value="HTH_LUXR_2"/>
    <property type="match status" value="1"/>
</dbReference>
<evidence type="ECO:0000256" key="1">
    <source>
        <dbReference type="ARBA" id="ARBA00022553"/>
    </source>
</evidence>
<dbReference type="CDD" id="cd17535">
    <property type="entry name" value="REC_NarL-like"/>
    <property type="match status" value="1"/>
</dbReference>
<dbReference type="InterPro" id="IPR000792">
    <property type="entry name" value="Tscrpt_reg_LuxR_C"/>
</dbReference>
<dbReference type="SMART" id="SM00421">
    <property type="entry name" value="HTH_LUXR"/>
    <property type="match status" value="1"/>
</dbReference>
<keyword evidence="1 5" id="KW-0597">Phosphoprotein</keyword>
<feature type="modified residue" description="4-aspartylphosphate" evidence="5">
    <location>
        <position position="55"/>
    </location>
</feature>
<evidence type="ECO:0000256" key="3">
    <source>
        <dbReference type="ARBA" id="ARBA00023125"/>
    </source>
</evidence>
<sequence length="232" mass="25468">MDQIRVLICDHQPLFRSGVRAMLERDPGIQVLAEVSGREVVSSARRTRPDVVVTDIDLPLERGLDVVRRLARPDEGRPVPVLVLTMLLEDRCVFPALRAGACGFLLKSGSLEELYAGVRAVADGGAVLAPAVARRLLDKVIAHLPNNMENGQRLVDRLTPREREVLDRVARGESNRRIARDLNLSNATVRSHVHHVLTKLGVEDRAQAVAFVYQAGLLSSVNGRGLESCGLR</sequence>
<keyword evidence="9" id="KW-1185">Reference proteome</keyword>
<comment type="caution">
    <text evidence="8">The sequence shown here is derived from an EMBL/GenBank/DDBJ whole genome shotgun (WGS) entry which is preliminary data.</text>
</comment>
<feature type="domain" description="HTH luxR-type" evidence="6">
    <location>
        <begin position="151"/>
        <end position="216"/>
    </location>
</feature>
<dbReference type="PROSITE" id="PS50110">
    <property type="entry name" value="RESPONSE_REGULATORY"/>
    <property type="match status" value="1"/>
</dbReference>
<dbReference type="InterPro" id="IPR001789">
    <property type="entry name" value="Sig_transdc_resp-reg_receiver"/>
</dbReference>
<evidence type="ECO:0000259" key="6">
    <source>
        <dbReference type="PROSITE" id="PS50043"/>
    </source>
</evidence>
<evidence type="ECO:0000313" key="9">
    <source>
        <dbReference type="Proteomes" id="UP000294513"/>
    </source>
</evidence>
<reference evidence="8 9" key="1">
    <citation type="submission" date="2019-03" db="EMBL/GenBank/DDBJ databases">
        <title>Draft genome sequences of novel Actinobacteria.</title>
        <authorList>
            <person name="Sahin N."/>
            <person name="Ay H."/>
            <person name="Saygin H."/>
        </authorList>
    </citation>
    <scope>NUCLEOTIDE SEQUENCE [LARGE SCALE GENOMIC DNA]</scope>
    <source>
        <strain evidence="8 9">H3C3</strain>
    </source>
</reference>
<dbReference type="SMART" id="SM00448">
    <property type="entry name" value="REC"/>
    <property type="match status" value="1"/>
</dbReference>
<dbReference type="PROSITE" id="PS00622">
    <property type="entry name" value="HTH_LUXR_1"/>
    <property type="match status" value="1"/>
</dbReference>
<dbReference type="GO" id="GO:0000160">
    <property type="term" value="P:phosphorelay signal transduction system"/>
    <property type="evidence" value="ECO:0007669"/>
    <property type="project" value="InterPro"/>
</dbReference>
<dbReference type="PANTHER" id="PTHR43214:SF24">
    <property type="entry name" value="TRANSCRIPTIONAL REGULATORY PROTEIN NARL-RELATED"/>
    <property type="match status" value="1"/>
</dbReference>
<evidence type="ECO:0000313" key="8">
    <source>
        <dbReference type="EMBL" id="TDD96791.1"/>
    </source>
</evidence>
<accession>A0A4R5CA51</accession>
<gene>
    <name evidence="8" type="ORF">E1298_02070</name>
</gene>
<dbReference type="GO" id="GO:0006355">
    <property type="term" value="P:regulation of DNA-templated transcription"/>
    <property type="evidence" value="ECO:0007669"/>
    <property type="project" value="InterPro"/>
</dbReference>
<dbReference type="Pfam" id="PF00196">
    <property type="entry name" value="GerE"/>
    <property type="match status" value="1"/>
</dbReference>
<protein>
    <submittedName>
        <fullName evidence="8">Response regulator transcription factor</fullName>
    </submittedName>
</protein>
<dbReference type="AlphaFoldDB" id="A0A4R5CA51"/>
<dbReference type="InterPro" id="IPR016032">
    <property type="entry name" value="Sig_transdc_resp-reg_C-effctor"/>
</dbReference>
<dbReference type="EMBL" id="SMKU01000004">
    <property type="protein sequence ID" value="TDD96791.1"/>
    <property type="molecule type" value="Genomic_DNA"/>
</dbReference>
<keyword evidence="4" id="KW-0804">Transcription</keyword>